<dbReference type="AlphaFoldDB" id="A0AA86R5B6"/>
<organism evidence="2">
    <name type="scientific">Hexamita inflata</name>
    <dbReference type="NCBI Taxonomy" id="28002"/>
    <lineage>
        <taxon>Eukaryota</taxon>
        <taxon>Metamonada</taxon>
        <taxon>Diplomonadida</taxon>
        <taxon>Hexamitidae</taxon>
        <taxon>Hexamitinae</taxon>
        <taxon>Hexamita</taxon>
    </lineage>
</organism>
<dbReference type="EMBL" id="CAXDID020000332">
    <property type="protein sequence ID" value="CAL6078199.1"/>
    <property type="molecule type" value="Genomic_DNA"/>
</dbReference>
<protein>
    <submittedName>
        <fullName evidence="3">Hypothetical_protein</fullName>
    </submittedName>
</protein>
<evidence type="ECO:0000256" key="1">
    <source>
        <dbReference type="SAM" id="Coils"/>
    </source>
</evidence>
<proteinExistence type="predicted"/>
<evidence type="ECO:0000313" key="3">
    <source>
        <dbReference type="EMBL" id="CAL6078199.1"/>
    </source>
</evidence>
<dbReference type="Proteomes" id="UP001642409">
    <property type="component" value="Unassembled WGS sequence"/>
</dbReference>
<reference evidence="3 4" key="2">
    <citation type="submission" date="2024-07" db="EMBL/GenBank/DDBJ databases">
        <authorList>
            <person name="Akdeniz Z."/>
        </authorList>
    </citation>
    <scope>NUCLEOTIDE SEQUENCE [LARGE SCALE GENOMIC DNA]</scope>
</reference>
<reference evidence="2" key="1">
    <citation type="submission" date="2023-06" db="EMBL/GenBank/DDBJ databases">
        <authorList>
            <person name="Kurt Z."/>
        </authorList>
    </citation>
    <scope>NUCLEOTIDE SEQUENCE</scope>
</reference>
<name>A0AA86R5B6_9EUKA</name>
<gene>
    <name evidence="2" type="ORF">HINF_LOCUS57282</name>
    <name evidence="3" type="ORF">HINF_LOCUS58790</name>
</gene>
<dbReference type="EMBL" id="CATOUU010001061">
    <property type="protein sequence ID" value="CAI9969637.1"/>
    <property type="molecule type" value="Genomic_DNA"/>
</dbReference>
<evidence type="ECO:0000313" key="4">
    <source>
        <dbReference type="Proteomes" id="UP001642409"/>
    </source>
</evidence>
<comment type="caution">
    <text evidence="2">The sequence shown here is derived from an EMBL/GenBank/DDBJ whole genome shotgun (WGS) entry which is preliminary data.</text>
</comment>
<keyword evidence="4" id="KW-1185">Reference proteome</keyword>
<keyword evidence="1" id="KW-0175">Coiled coil</keyword>
<sequence length="150" mass="18149">MYFSLKLVCDCNLSLDLSYKRVIISIKLTIRLFYLPIQIQKEKTRQYIFLPSNQYNAFIPKSLPTVFTNVQLQFLNQLFHQQIEYYIFNQNSIQFENKYYQNQIQEPAPVFVPKKEIDIDQLAEEMKAEKQKLLEEQEKERIARHNIRFC</sequence>
<evidence type="ECO:0000313" key="2">
    <source>
        <dbReference type="EMBL" id="CAI9969637.1"/>
    </source>
</evidence>
<feature type="coiled-coil region" evidence="1">
    <location>
        <begin position="112"/>
        <end position="143"/>
    </location>
</feature>
<accession>A0AA86R5B6</accession>